<dbReference type="Proteomes" id="UP001165275">
    <property type="component" value="Unassembled WGS sequence"/>
</dbReference>
<name>A0ABT0KDI7_9GAMM</name>
<dbReference type="EMBL" id="JAGQDC010000009">
    <property type="protein sequence ID" value="MCL1029809.1"/>
    <property type="molecule type" value="Genomic_DNA"/>
</dbReference>
<feature type="domain" description="Anti-bacteriophage protein A/HamA C-terminal" evidence="1">
    <location>
        <begin position="29"/>
        <end position="298"/>
    </location>
</feature>
<dbReference type="Pfam" id="PF08878">
    <property type="entry name" value="HamA"/>
    <property type="match status" value="1"/>
</dbReference>
<proteinExistence type="predicted"/>
<evidence type="ECO:0000313" key="2">
    <source>
        <dbReference type="EMBL" id="MCL1029809.1"/>
    </source>
</evidence>
<sequence>MDEKKIATLLSNVSSLAKYMYWFEDTLPHPQGASHRGLAINYNGLQERKEDFLRELKNTVCNWVYSKSRYQKILEKELPKRDNDIQSVTSHIQQLAFSKFRSGAPQGQFGELILFNLLQYFFKAPPLLRKMRITTNTSLERFGADAVHYTLKDNNNTFYLGESKCYKSKYKFNEAFEESINSIFNTYQKFYKELELYVYDEFIDEELQDIAEKLKEGSLPKVNIELVCCIAYQENKDISSINDDEIKEKIKSVILERAKSVKCPTLINGGIDKFLVTKIHYLIFPFWRLDELLKEFDNGI</sequence>
<dbReference type="InterPro" id="IPR014976">
    <property type="entry name" value="AbpA_HamA_C"/>
</dbReference>
<comment type="caution">
    <text evidence="2">The sequence shown here is derived from an EMBL/GenBank/DDBJ whole genome shotgun (WGS) entry which is preliminary data.</text>
</comment>
<evidence type="ECO:0000259" key="1">
    <source>
        <dbReference type="Pfam" id="PF08878"/>
    </source>
</evidence>
<organism evidence="2 3">
    <name type="scientific">Serratia silvae</name>
    <dbReference type="NCBI Taxonomy" id="2824122"/>
    <lineage>
        <taxon>Bacteria</taxon>
        <taxon>Pseudomonadati</taxon>
        <taxon>Pseudomonadota</taxon>
        <taxon>Gammaproteobacteria</taxon>
        <taxon>Enterobacterales</taxon>
        <taxon>Yersiniaceae</taxon>
        <taxon>Serratia</taxon>
    </lineage>
</organism>
<keyword evidence="3" id="KW-1185">Reference proteome</keyword>
<protein>
    <submittedName>
        <fullName evidence="2">DUF1837 domain-containing protein</fullName>
    </submittedName>
</protein>
<gene>
    <name evidence="2" type="ORF">KAJ71_12375</name>
</gene>
<accession>A0ABT0KDI7</accession>
<dbReference type="RefSeq" id="WP_248946018.1">
    <property type="nucleotide sequence ID" value="NZ_JAGQDC010000009.1"/>
</dbReference>
<reference evidence="2" key="1">
    <citation type="submission" date="2021-04" db="EMBL/GenBank/DDBJ databases">
        <title>Genome sequence of Serratia sp. arafor3.</title>
        <authorList>
            <person name="Besaury L."/>
        </authorList>
    </citation>
    <scope>NUCLEOTIDE SEQUENCE</scope>
    <source>
        <strain evidence="2">Arafor3</strain>
    </source>
</reference>
<evidence type="ECO:0000313" key="3">
    <source>
        <dbReference type="Proteomes" id="UP001165275"/>
    </source>
</evidence>